<organism evidence="1 2">
    <name type="scientific">Cristinia sonorae</name>
    <dbReference type="NCBI Taxonomy" id="1940300"/>
    <lineage>
        <taxon>Eukaryota</taxon>
        <taxon>Fungi</taxon>
        <taxon>Dikarya</taxon>
        <taxon>Basidiomycota</taxon>
        <taxon>Agaricomycotina</taxon>
        <taxon>Agaricomycetes</taxon>
        <taxon>Agaricomycetidae</taxon>
        <taxon>Agaricales</taxon>
        <taxon>Pleurotineae</taxon>
        <taxon>Stephanosporaceae</taxon>
        <taxon>Cristinia</taxon>
    </lineage>
</organism>
<dbReference type="Gene3D" id="2.40.400.10">
    <property type="entry name" value="Acetoacetate decarboxylase-like"/>
    <property type="match status" value="1"/>
</dbReference>
<evidence type="ECO:0000313" key="2">
    <source>
        <dbReference type="Proteomes" id="UP000813824"/>
    </source>
</evidence>
<dbReference type="Proteomes" id="UP000813824">
    <property type="component" value="Unassembled WGS sequence"/>
</dbReference>
<dbReference type="EMBL" id="JAEVFJ010000021">
    <property type="protein sequence ID" value="KAH8097115.1"/>
    <property type="molecule type" value="Genomic_DNA"/>
</dbReference>
<dbReference type="PANTHER" id="PTHR40518:SF1">
    <property type="entry name" value="ACETOACETATE DECARBOXYLASE"/>
    <property type="match status" value="1"/>
</dbReference>
<dbReference type="OrthoDB" id="9970474at2759"/>
<dbReference type="AlphaFoldDB" id="A0A8K0UM22"/>
<reference evidence="1" key="1">
    <citation type="journal article" date="2021" name="New Phytol.">
        <title>Evolutionary innovations through gain and loss of genes in the ectomycorrhizal Boletales.</title>
        <authorList>
            <person name="Wu G."/>
            <person name="Miyauchi S."/>
            <person name="Morin E."/>
            <person name="Kuo A."/>
            <person name="Drula E."/>
            <person name="Varga T."/>
            <person name="Kohler A."/>
            <person name="Feng B."/>
            <person name="Cao Y."/>
            <person name="Lipzen A."/>
            <person name="Daum C."/>
            <person name="Hundley H."/>
            <person name="Pangilinan J."/>
            <person name="Johnson J."/>
            <person name="Barry K."/>
            <person name="LaButti K."/>
            <person name="Ng V."/>
            <person name="Ahrendt S."/>
            <person name="Min B."/>
            <person name="Choi I.G."/>
            <person name="Park H."/>
            <person name="Plett J.M."/>
            <person name="Magnuson J."/>
            <person name="Spatafora J.W."/>
            <person name="Nagy L.G."/>
            <person name="Henrissat B."/>
            <person name="Grigoriev I.V."/>
            <person name="Yang Z.L."/>
            <person name="Xu J."/>
            <person name="Martin F.M."/>
        </authorList>
    </citation>
    <scope>NUCLEOTIDE SEQUENCE</scope>
    <source>
        <strain evidence="1">KKN 215</strain>
    </source>
</reference>
<keyword evidence="2" id="KW-1185">Reference proteome</keyword>
<name>A0A8K0UM22_9AGAR</name>
<comment type="caution">
    <text evidence="1">The sequence shown here is derived from an EMBL/GenBank/DDBJ whole genome shotgun (WGS) entry which is preliminary data.</text>
</comment>
<evidence type="ECO:0000313" key="1">
    <source>
        <dbReference type="EMBL" id="KAH8097115.1"/>
    </source>
</evidence>
<evidence type="ECO:0008006" key="3">
    <source>
        <dbReference type="Google" id="ProtNLM"/>
    </source>
</evidence>
<dbReference type="PANTHER" id="PTHR40518">
    <property type="entry name" value="ACETOACETATE DECARBOXYLASE"/>
    <property type="match status" value="1"/>
</dbReference>
<sequence length="281" mass="30676">MAEPTTSGTTEIPFPVAPSPWFCRGEAFTFVTTIRASRDNASLLPGSFNDLEGESLFADRAHVGEYKGGLAMVMIVRYTDTPVGPYDELIWIPGKFSVPAGGPDALRITRIYVSTKESVYNGRKNWNICKAQAHFEFTPRPNATATQLPYSKISVAHPSDPSHPFFVVDLSSSMLTSAGIPVNTAYSPISMQMVHPPVPQSPNWREDGRVGTDKWWELTPGMKGKAGVVWAKGGLEGGKFGDGIGFPDVKLWSMGVWMRDFELDFGVGKMVGGSEEHAKTK</sequence>
<gene>
    <name evidence="1" type="ORF">BXZ70DRAFT_944312</name>
</gene>
<protein>
    <recommendedName>
        <fullName evidence="3">Acetoacetate decarboxylase</fullName>
    </recommendedName>
</protein>
<proteinExistence type="predicted"/>
<accession>A0A8K0UM22</accession>
<dbReference type="SUPFAM" id="SSF160104">
    <property type="entry name" value="Acetoacetate decarboxylase-like"/>
    <property type="match status" value="1"/>
</dbReference>
<dbReference type="InterPro" id="IPR023375">
    <property type="entry name" value="ADC_dom_sf"/>
</dbReference>